<dbReference type="PANTHER" id="PTHR42852:SF13">
    <property type="entry name" value="PROTEIN DIPZ"/>
    <property type="match status" value="1"/>
</dbReference>
<dbReference type="PANTHER" id="PTHR42852">
    <property type="entry name" value="THIOL:DISULFIDE INTERCHANGE PROTEIN DSBE"/>
    <property type="match status" value="1"/>
</dbReference>
<dbReference type="Proteomes" id="UP000616201">
    <property type="component" value="Unassembled WGS sequence"/>
</dbReference>
<name>A0A928YNK6_9SPHI</name>
<protein>
    <recommendedName>
        <fullName evidence="3">Thioredoxin domain-containing protein</fullName>
    </recommendedName>
</protein>
<feature type="region of interest" description="Disordered" evidence="1">
    <location>
        <begin position="26"/>
        <end position="52"/>
    </location>
</feature>
<feature type="domain" description="Thioredoxin" evidence="3">
    <location>
        <begin position="53"/>
        <end position="194"/>
    </location>
</feature>
<dbReference type="Gene3D" id="3.40.30.10">
    <property type="entry name" value="Glutaredoxin"/>
    <property type="match status" value="1"/>
</dbReference>
<dbReference type="PROSITE" id="PS51257">
    <property type="entry name" value="PROKAR_LIPOPROTEIN"/>
    <property type="match status" value="1"/>
</dbReference>
<sequence>MKINYCSSLALLAVLSLTACNNEPKKQEAATQPAAHTTETPHQQAPPAPVANPEPAASIPEFTFYKVKSGMSFSKADIKSGRNSVFILFDPSCGHCQHEAAGLAKNYSKVKDINIYYVSMNDPALMVKFFPTFAKELEGKDNVELLYDKDQNFIQKFHVPKQFPANYIYGTDGQLKGYWDGEKDINEAIAAFTK</sequence>
<feature type="compositionally biased region" description="Polar residues" evidence="1">
    <location>
        <begin position="34"/>
        <end position="43"/>
    </location>
</feature>
<dbReference type="RefSeq" id="WP_196934507.1">
    <property type="nucleotide sequence ID" value="NZ_MU158698.1"/>
</dbReference>
<evidence type="ECO:0000313" key="5">
    <source>
        <dbReference type="Proteomes" id="UP000616201"/>
    </source>
</evidence>
<dbReference type="GO" id="GO:0016209">
    <property type="term" value="F:antioxidant activity"/>
    <property type="evidence" value="ECO:0007669"/>
    <property type="project" value="InterPro"/>
</dbReference>
<dbReference type="SUPFAM" id="SSF52833">
    <property type="entry name" value="Thioredoxin-like"/>
    <property type="match status" value="1"/>
</dbReference>
<keyword evidence="2" id="KW-0732">Signal</keyword>
<dbReference type="GO" id="GO:0016491">
    <property type="term" value="F:oxidoreductase activity"/>
    <property type="evidence" value="ECO:0007669"/>
    <property type="project" value="InterPro"/>
</dbReference>
<evidence type="ECO:0000313" key="4">
    <source>
        <dbReference type="EMBL" id="MBE8712166.1"/>
    </source>
</evidence>
<gene>
    <name evidence="4" type="ORF">C4F49_00535</name>
</gene>
<dbReference type="InterPro" id="IPR050553">
    <property type="entry name" value="Thioredoxin_ResA/DsbE_sf"/>
</dbReference>
<feature type="signal peptide" evidence="2">
    <location>
        <begin position="1"/>
        <end position="21"/>
    </location>
</feature>
<dbReference type="InterPro" id="IPR036249">
    <property type="entry name" value="Thioredoxin-like_sf"/>
</dbReference>
<evidence type="ECO:0000259" key="3">
    <source>
        <dbReference type="PROSITE" id="PS51352"/>
    </source>
</evidence>
<dbReference type="Pfam" id="PF00578">
    <property type="entry name" value="AhpC-TSA"/>
    <property type="match status" value="1"/>
</dbReference>
<proteinExistence type="predicted"/>
<dbReference type="InterPro" id="IPR013766">
    <property type="entry name" value="Thioredoxin_domain"/>
</dbReference>
<dbReference type="PROSITE" id="PS51352">
    <property type="entry name" value="THIOREDOXIN_2"/>
    <property type="match status" value="1"/>
</dbReference>
<accession>A0A928YNK6</accession>
<feature type="chain" id="PRO_5037459946" description="Thioredoxin domain-containing protein" evidence="2">
    <location>
        <begin position="22"/>
        <end position="194"/>
    </location>
</feature>
<comment type="caution">
    <text evidence="4">The sequence shown here is derived from an EMBL/GenBank/DDBJ whole genome shotgun (WGS) entry which is preliminary data.</text>
</comment>
<keyword evidence="5" id="KW-1185">Reference proteome</keyword>
<dbReference type="InterPro" id="IPR000866">
    <property type="entry name" value="AhpC/TSA"/>
</dbReference>
<evidence type="ECO:0000256" key="2">
    <source>
        <dbReference type="SAM" id="SignalP"/>
    </source>
</evidence>
<reference evidence="4" key="1">
    <citation type="submission" date="2018-02" db="EMBL/GenBank/DDBJ databases">
        <authorList>
            <person name="Vasarhelyi B.M."/>
            <person name="Deshmukh S."/>
            <person name="Balint B."/>
            <person name="Kukolya J."/>
        </authorList>
    </citation>
    <scope>NUCLEOTIDE SEQUENCE</scope>
    <source>
        <strain evidence="4">KB22</strain>
    </source>
</reference>
<organism evidence="4 5">
    <name type="scientific">Sphingobacterium hungaricum</name>
    <dbReference type="NCBI Taxonomy" id="2082723"/>
    <lineage>
        <taxon>Bacteria</taxon>
        <taxon>Pseudomonadati</taxon>
        <taxon>Bacteroidota</taxon>
        <taxon>Sphingobacteriia</taxon>
        <taxon>Sphingobacteriales</taxon>
        <taxon>Sphingobacteriaceae</taxon>
        <taxon>Sphingobacterium</taxon>
    </lineage>
</organism>
<dbReference type="EMBL" id="PRDK01000001">
    <property type="protein sequence ID" value="MBE8712166.1"/>
    <property type="molecule type" value="Genomic_DNA"/>
</dbReference>
<dbReference type="AlphaFoldDB" id="A0A928YNK6"/>
<evidence type="ECO:0000256" key="1">
    <source>
        <dbReference type="SAM" id="MobiDB-lite"/>
    </source>
</evidence>